<dbReference type="GO" id="GO:0016233">
    <property type="term" value="P:telomere capping"/>
    <property type="evidence" value="ECO:0007669"/>
    <property type="project" value="InterPro"/>
</dbReference>
<dbReference type="CDD" id="cd11657">
    <property type="entry name" value="TIN2_N"/>
    <property type="match status" value="1"/>
</dbReference>
<dbReference type="PANTHER" id="PTHR15512:SF0">
    <property type="entry name" value="TERF1-INTERACTING NUCLEAR FACTOR 2"/>
    <property type="match status" value="1"/>
</dbReference>
<dbReference type="Ensembl" id="ENSGMOT00000017329.2">
    <property type="protein sequence ID" value="ENSGMOP00000016908.2"/>
    <property type="gene ID" value="ENSGMOG00000015761.2"/>
</dbReference>
<dbReference type="InterPro" id="IPR039098">
    <property type="entry name" value="TINF2"/>
</dbReference>
<dbReference type="GO" id="GO:0070187">
    <property type="term" value="C:shelterin complex"/>
    <property type="evidence" value="ECO:0007669"/>
    <property type="project" value="InterPro"/>
</dbReference>
<evidence type="ECO:0000259" key="1">
    <source>
        <dbReference type="Pfam" id="PF14973"/>
    </source>
</evidence>
<dbReference type="GO" id="GO:1904356">
    <property type="term" value="P:regulation of telomere maintenance via telomere lengthening"/>
    <property type="evidence" value="ECO:0007669"/>
    <property type="project" value="TreeGrafter"/>
</dbReference>
<accession>A0A8C4ZMJ2</accession>
<evidence type="ECO:0000313" key="3">
    <source>
        <dbReference type="Proteomes" id="UP000694546"/>
    </source>
</evidence>
<feature type="domain" description="TERF1-interacting nuclear factor 2 N-terminal" evidence="1">
    <location>
        <begin position="69"/>
        <end position="137"/>
    </location>
</feature>
<keyword evidence="3" id="KW-1185">Reference proteome</keyword>
<reference evidence="2" key="1">
    <citation type="submission" date="2025-08" db="UniProtKB">
        <authorList>
            <consortium name="Ensembl"/>
        </authorList>
    </citation>
    <scope>IDENTIFICATION</scope>
</reference>
<evidence type="ECO:0000313" key="2">
    <source>
        <dbReference type="Ensembl" id="ENSGMOP00000016908.2"/>
    </source>
</evidence>
<dbReference type="InterPro" id="IPR029400">
    <property type="entry name" value="TINF2_N"/>
</dbReference>
<dbReference type="Proteomes" id="UP000694546">
    <property type="component" value="Chromosome 17"/>
</dbReference>
<feature type="domain" description="TERF1-interacting nuclear factor 2 N-terminal" evidence="1">
    <location>
        <begin position="24"/>
        <end position="68"/>
    </location>
</feature>
<sequence>AQHTWTNVSPLLAPPVRLVSAAVWKVLKQRDVARYGVVEEFVTSVCESVPGMLTFRHQGKLTLGLRGRKKDLKIERTVNSFHELVETLLQDPAERLQFFKEEFPEEYGPKFDEELEKLLWEFLIRLDQLLPVPNLAQTVSWLSTAPPVLEECAQAATQPQLLKTILQYQTCLGRLERFNRDCREPKPKFLSPNSFSTMAEITPCTSLCCGSSRESENQTQSLRFIISENIPVSSAAAQSMNKDRKHVGRKKNIYFDRCARRYYLTTSLMTNV</sequence>
<dbReference type="GO" id="GO:0042162">
    <property type="term" value="F:telomeric DNA binding"/>
    <property type="evidence" value="ECO:0007669"/>
    <property type="project" value="TreeGrafter"/>
</dbReference>
<dbReference type="Pfam" id="PF14973">
    <property type="entry name" value="TINF2_N"/>
    <property type="match status" value="2"/>
</dbReference>
<dbReference type="AlphaFoldDB" id="A0A8C4ZMJ2"/>
<name>A0A8C4ZMJ2_GADMO</name>
<dbReference type="GeneTree" id="ENSGT00400000022326"/>
<organism evidence="2 3">
    <name type="scientific">Gadus morhua</name>
    <name type="common">Atlantic cod</name>
    <dbReference type="NCBI Taxonomy" id="8049"/>
    <lineage>
        <taxon>Eukaryota</taxon>
        <taxon>Metazoa</taxon>
        <taxon>Chordata</taxon>
        <taxon>Craniata</taxon>
        <taxon>Vertebrata</taxon>
        <taxon>Euteleostomi</taxon>
        <taxon>Actinopterygii</taxon>
        <taxon>Neopterygii</taxon>
        <taxon>Teleostei</taxon>
        <taxon>Neoteleostei</taxon>
        <taxon>Acanthomorphata</taxon>
        <taxon>Zeiogadaria</taxon>
        <taxon>Gadariae</taxon>
        <taxon>Gadiformes</taxon>
        <taxon>Gadoidei</taxon>
        <taxon>Gadidae</taxon>
        <taxon>Gadus</taxon>
    </lineage>
</organism>
<protein>
    <recommendedName>
        <fullName evidence="1">TERF1-interacting nuclear factor 2 N-terminal domain-containing protein</fullName>
    </recommendedName>
</protein>
<dbReference type="PANTHER" id="PTHR15512">
    <property type="entry name" value="TERF1-INTERACTING NUCLEAR FACTOR 2"/>
    <property type="match status" value="1"/>
</dbReference>
<reference evidence="2" key="2">
    <citation type="submission" date="2025-09" db="UniProtKB">
        <authorList>
            <consortium name="Ensembl"/>
        </authorList>
    </citation>
    <scope>IDENTIFICATION</scope>
</reference>
<proteinExistence type="predicted"/>